<dbReference type="Proteomes" id="UP000427906">
    <property type="component" value="Chromosome"/>
</dbReference>
<evidence type="ECO:0000313" key="6">
    <source>
        <dbReference type="EMBL" id="BBO66877.1"/>
    </source>
</evidence>
<organism evidence="9 17">
    <name type="scientific">Desulfosarcina alkanivorans</name>
    <dbReference type="NCBI Taxonomy" id="571177"/>
    <lineage>
        <taxon>Bacteria</taxon>
        <taxon>Pseudomonadati</taxon>
        <taxon>Thermodesulfobacteriota</taxon>
        <taxon>Desulfobacteria</taxon>
        <taxon>Desulfobacterales</taxon>
        <taxon>Desulfosarcinaceae</taxon>
        <taxon>Desulfosarcina</taxon>
    </lineage>
</organism>
<dbReference type="KEGG" id="dalk:DSCA_35750"/>
<dbReference type="EMBL" id="AP021874">
    <property type="protein sequence ID" value="BBO66617.1"/>
    <property type="molecule type" value="Genomic_DNA"/>
</dbReference>
<evidence type="ECO:0000313" key="17">
    <source>
        <dbReference type="Proteomes" id="UP000427906"/>
    </source>
</evidence>
<evidence type="ECO:0000313" key="13">
    <source>
        <dbReference type="EMBL" id="BBO71429.1"/>
    </source>
</evidence>
<dbReference type="KEGG" id="dalk:DSCA_35780"/>
<evidence type="ECO:0000313" key="11">
    <source>
        <dbReference type="EMBL" id="BBO69645.1"/>
    </source>
</evidence>
<sequence>MALKRPFSELDWQLTPEPVRHYIMALERTLFDMEQRIALHEKRLEKLEVRTRKNSHNSSKPPSSDPPFARKKRKQKKSKKAKGGQKGHKPHQQQVLDPTESYWLTPQRCSCGHSAFDQEKMKTFYVHQHIELPEIEMQVNHYLLQQCDCPNCGNVVKAMLPPEMSTGYGPRFTAFIGELSGIKGMSRNDVKKLCESVLDIPIATGTIQKIVDRTSNALLPVYERIGQIARRFWCNYIDETSWFKQNDLHWLWAMVNERVAFYRIDPHRSKEAFENLIQDWNGILVSDGYGLYQKWVHRQTCLAHLIRKADALTERKKPDLRRFGEIVAAWLRQLVSFAKEPPDSKQWSDFYTFFLFTVSLWEEDKTDAGRLARQIVREMDSLWTFLDHHGVEPTNNRAERALRFGVLWRKRSLGTQSEKGNRWVERILSLKETCRLNEKPTFPFLVECIASYFRNIMPDLSWI</sequence>
<protein>
    <recommendedName>
        <fullName evidence="18">Transposase</fullName>
    </recommendedName>
</protein>
<dbReference type="EMBL" id="AP021874">
    <property type="protein sequence ID" value="BBO68583.1"/>
    <property type="molecule type" value="Genomic_DNA"/>
</dbReference>
<dbReference type="EMBL" id="AP021874">
    <property type="protein sequence ID" value="BBO72193.1"/>
    <property type="molecule type" value="Genomic_DNA"/>
</dbReference>
<name>A0A5K7YL03_9BACT</name>
<dbReference type="EMBL" id="AP021874">
    <property type="protein sequence ID" value="BBO69645.1"/>
    <property type="molecule type" value="Genomic_DNA"/>
</dbReference>
<dbReference type="KEGG" id="dalk:DSCA_25130"/>
<evidence type="ECO:0000259" key="2">
    <source>
        <dbReference type="Pfam" id="PF03050"/>
    </source>
</evidence>
<dbReference type="EMBL" id="AP021874">
    <property type="protein sequence ID" value="BBO68850.1"/>
    <property type="molecule type" value="Genomic_DNA"/>
</dbReference>
<evidence type="ECO:0000256" key="1">
    <source>
        <dbReference type="SAM" id="MobiDB-lite"/>
    </source>
</evidence>
<dbReference type="InterPro" id="IPR045618">
    <property type="entry name" value="DUF6444"/>
</dbReference>
<evidence type="ECO:0000313" key="8">
    <source>
        <dbReference type="EMBL" id="BBO68605.1"/>
    </source>
</evidence>
<evidence type="ECO:0000313" key="5">
    <source>
        <dbReference type="EMBL" id="BBO66636.1"/>
    </source>
</evidence>
<accession>A0A5K7YL03</accession>
<dbReference type="EMBL" id="AP021874">
    <property type="protein sequence ID" value="BBO72197.1"/>
    <property type="molecule type" value="Genomic_DNA"/>
</dbReference>
<dbReference type="EMBL" id="AP021874">
    <property type="protein sequence ID" value="BBO69648.1"/>
    <property type="molecule type" value="Genomic_DNA"/>
</dbReference>
<dbReference type="KEGG" id="dalk:DSCA_29340"/>
<dbReference type="EMBL" id="AP021874">
    <property type="protein sequence ID" value="BBO71429.1"/>
    <property type="molecule type" value="Genomic_DNA"/>
</dbReference>
<evidence type="ECO:0000259" key="3">
    <source>
        <dbReference type="Pfam" id="PF20042"/>
    </source>
</evidence>
<dbReference type="InterPro" id="IPR052344">
    <property type="entry name" value="Transposase-related"/>
</dbReference>
<dbReference type="KEGG" id="dalk:DSCA_61230"/>
<dbReference type="KEGG" id="dalk:DSCA_61270"/>
<dbReference type="RefSeq" id="WP_155314961.1">
    <property type="nucleotide sequence ID" value="NZ_AP021874.1"/>
</dbReference>
<dbReference type="EMBL" id="AP021874">
    <property type="protein sequence ID" value="BBO69004.1"/>
    <property type="molecule type" value="Genomic_DNA"/>
</dbReference>
<evidence type="ECO:0000313" key="12">
    <source>
        <dbReference type="EMBL" id="BBO69648.1"/>
    </source>
</evidence>
<dbReference type="KEGG" id="dalk:DSCA_05660"/>
<dbReference type="AlphaFoldDB" id="A0A5K7YL03"/>
<dbReference type="KEGG" id="dalk:DSCA_05470"/>
<proteinExistence type="predicted"/>
<evidence type="ECO:0000313" key="15">
    <source>
        <dbReference type="EMBL" id="BBO72193.1"/>
    </source>
</evidence>
<evidence type="ECO:0008006" key="18">
    <source>
        <dbReference type="Google" id="ProtNLM"/>
    </source>
</evidence>
<evidence type="ECO:0000313" key="9">
    <source>
        <dbReference type="EMBL" id="BBO68850.1"/>
    </source>
</evidence>
<dbReference type="NCBIfam" id="NF033517">
    <property type="entry name" value="transpos_IS66"/>
    <property type="match status" value="1"/>
</dbReference>
<dbReference type="InterPro" id="IPR004291">
    <property type="entry name" value="Transposase_IS66_central"/>
</dbReference>
<dbReference type="KEGG" id="dalk:DSCA_53590"/>
<feature type="domain" description="DUF6444" evidence="3">
    <location>
        <begin position="35"/>
        <end position="93"/>
    </location>
</feature>
<reference evidence="9 17" key="1">
    <citation type="submission" date="2019-11" db="EMBL/GenBank/DDBJ databases">
        <title>Comparative genomics of hydrocarbon-degrading Desulfosarcina strains.</title>
        <authorList>
            <person name="Watanabe M."/>
            <person name="Kojima H."/>
            <person name="Fukui M."/>
        </authorList>
    </citation>
    <scope>NUCLEOTIDE SEQUENCE [LARGE SCALE GENOMIC DNA]</scope>
    <source>
        <strain evidence="9 17">PL12</strain>
    </source>
</reference>
<dbReference type="EMBL" id="AP021874">
    <property type="protein sequence ID" value="BBO66877.1"/>
    <property type="molecule type" value="Genomic_DNA"/>
</dbReference>
<dbReference type="OrthoDB" id="5526367at2"/>
<dbReference type="EMBL" id="AP021874">
    <property type="protein sequence ID" value="BBO71745.1"/>
    <property type="molecule type" value="Genomic_DNA"/>
</dbReference>
<gene>
    <name evidence="4" type="ORF">DSCA_05470</name>
    <name evidence="5" type="ORF">DSCA_05660</name>
    <name evidence="6" type="ORF">DSCA_08070</name>
    <name evidence="7" type="ORF">DSCA_25130</name>
    <name evidence="8" type="ORF">DSCA_25350</name>
    <name evidence="9" type="ORF">DSCA_27800</name>
    <name evidence="10" type="ORF">DSCA_29340</name>
    <name evidence="11" type="ORF">DSCA_35750</name>
    <name evidence="12" type="ORF">DSCA_35780</name>
    <name evidence="13" type="ORF">DSCA_53590</name>
    <name evidence="14" type="ORF">DSCA_56750</name>
    <name evidence="15" type="ORF">DSCA_61230</name>
    <name evidence="16" type="ORF">DSCA_61270</name>
</gene>
<dbReference type="EMBL" id="AP021874">
    <property type="protein sequence ID" value="BBO68605.1"/>
    <property type="molecule type" value="Genomic_DNA"/>
</dbReference>
<feature type="compositionally biased region" description="Basic residues" evidence="1">
    <location>
        <begin position="69"/>
        <end position="91"/>
    </location>
</feature>
<dbReference type="KEGG" id="dalk:DSCA_27800"/>
<dbReference type="KEGG" id="dalk:DSCA_08070"/>
<dbReference type="EMBL" id="AP021874">
    <property type="protein sequence ID" value="BBO66636.1"/>
    <property type="molecule type" value="Genomic_DNA"/>
</dbReference>
<evidence type="ECO:0000313" key="4">
    <source>
        <dbReference type="EMBL" id="BBO66617.1"/>
    </source>
</evidence>
<dbReference type="KEGG" id="dalk:DSCA_56750"/>
<evidence type="ECO:0000313" key="10">
    <source>
        <dbReference type="EMBL" id="BBO69004.1"/>
    </source>
</evidence>
<dbReference type="KEGG" id="dalk:DSCA_25350"/>
<evidence type="ECO:0000313" key="7">
    <source>
        <dbReference type="EMBL" id="BBO68583.1"/>
    </source>
</evidence>
<feature type="region of interest" description="Disordered" evidence="1">
    <location>
        <begin position="48"/>
        <end position="98"/>
    </location>
</feature>
<dbReference type="PANTHER" id="PTHR33678:SF2">
    <property type="match status" value="1"/>
</dbReference>
<evidence type="ECO:0000313" key="14">
    <source>
        <dbReference type="EMBL" id="BBO71745.1"/>
    </source>
</evidence>
<dbReference type="Pfam" id="PF03050">
    <property type="entry name" value="DDE_Tnp_IS66"/>
    <property type="match status" value="1"/>
</dbReference>
<keyword evidence="17" id="KW-1185">Reference proteome</keyword>
<dbReference type="Pfam" id="PF20042">
    <property type="entry name" value="DUF6444"/>
    <property type="match status" value="1"/>
</dbReference>
<dbReference type="PANTHER" id="PTHR33678">
    <property type="entry name" value="BLL1576 PROTEIN"/>
    <property type="match status" value="1"/>
</dbReference>
<feature type="domain" description="Transposase IS66 central" evidence="2">
    <location>
        <begin position="191"/>
        <end position="421"/>
    </location>
</feature>
<evidence type="ECO:0000313" key="16">
    <source>
        <dbReference type="EMBL" id="BBO72197.1"/>
    </source>
</evidence>